<dbReference type="InterPro" id="IPR046373">
    <property type="entry name" value="Acyl-CoA_Oxase/DH_mid-dom_sf"/>
</dbReference>
<accession>A0A6J6RX77</accession>
<dbReference type="AlphaFoldDB" id="A0A6J6RX77"/>
<feature type="domain" description="Acyl-CoA oxidase/dehydrogenase middle" evidence="7">
    <location>
        <begin position="123"/>
        <end position="218"/>
    </location>
</feature>
<dbReference type="SUPFAM" id="SSF56645">
    <property type="entry name" value="Acyl-CoA dehydrogenase NM domain-like"/>
    <property type="match status" value="1"/>
</dbReference>
<evidence type="ECO:0000256" key="5">
    <source>
        <dbReference type="ARBA" id="ARBA00023002"/>
    </source>
</evidence>
<evidence type="ECO:0000259" key="7">
    <source>
        <dbReference type="Pfam" id="PF02770"/>
    </source>
</evidence>
<evidence type="ECO:0000256" key="4">
    <source>
        <dbReference type="ARBA" id="ARBA00022827"/>
    </source>
</evidence>
<dbReference type="Gene3D" id="1.10.540.10">
    <property type="entry name" value="Acyl-CoA dehydrogenase/oxidase, N-terminal domain"/>
    <property type="match status" value="1"/>
</dbReference>
<dbReference type="FunFam" id="2.40.110.10:FF:000009">
    <property type="entry name" value="Acyl-CoA dehydrogenase"/>
    <property type="match status" value="1"/>
</dbReference>
<dbReference type="InterPro" id="IPR013786">
    <property type="entry name" value="AcylCoA_DH/ox_N"/>
</dbReference>
<keyword evidence="3" id="KW-0285">Flavoprotein</keyword>
<proteinExistence type="inferred from homology"/>
<comment type="similarity">
    <text evidence="2">Belongs to the acyl-CoA dehydrogenase family.</text>
</comment>
<dbReference type="InterPro" id="IPR036250">
    <property type="entry name" value="AcylCo_DH-like_C"/>
</dbReference>
<keyword evidence="4" id="KW-0274">FAD</keyword>
<dbReference type="InterPro" id="IPR009100">
    <property type="entry name" value="AcylCoA_DH/oxidase_NM_dom_sf"/>
</dbReference>
<dbReference type="Gene3D" id="1.20.140.10">
    <property type="entry name" value="Butyryl-CoA Dehydrogenase, subunit A, domain 3"/>
    <property type="match status" value="1"/>
</dbReference>
<comment type="cofactor">
    <cofactor evidence="1">
        <name>FAD</name>
        <dbReference type="ChEBI" id="CHEBI:57692"/>
    </cofactor>
</comment>
<dbReference type="Pfam" id="PF02770">
    <property type="entry name" value="Acyl-CoA_dh_M"/>
    <property type="match status" value="1"/>
</dbReference>
<feature type="domain" description="Acyl-CoA dehydrogenase/oxidase N-terminal" evidence="8">
    <location>
        <begin position="5"/>
        <end position="119"/>
    </location>
</feature>
<gene>
    <name evidence="9" type="ORF">UFOPK2766_00081</name>
</gene>
<evidence type="ECO:0000259" key="8">
    <source>
        <dbReference type="Pfam" id="PF02771"/>
    </source>
</evidence>
<dbReference type="PANTHER" id="PTHR43884:SF12">
    <property type="entry name" value="ISOVALERYL-COA DEHYDROGENASE, MITOCHONDRIAL-RELATED"/>
    <property type="match status" value="1"/>
</dbReference>
<dbReference type="InterPro" id="IPR006089">
    <property type="entry name" value="Acyl-CoA_DH_CS"/>
</dbReference>
<feature type="domain" description="Acyl-CoA dehydrogenase/oxidase C-terminal" evidence="6">
    <location>
        <begin position="230"/>
        <end position="376"/>
    </location>
</feature>
<dbReference type="PROSITE" id="PS00072">
    <property type="entry name" value="ACYL_COA_DH_1"/>
    <property type="match status" value="1"/>
</dbReference>
<dbReference type="PANTHER" id="PTHR43884">
    <property type="entry name" value="ACYL-COA DEHYDROGENASE"/>
    <property type="match status" value="1"/>
</dbReference>
<dbReference type="EMBL" id="CAEZYU010000002">
    <property type="protein sequence ID" value="CAB4727350.1"/>
    <property type="molecule type" value="Genomic_DNA"/>
</dbReference>
<evidence type="ECO:0000256" key="1">
    <source>
        <dbReference type="ARBA" id="ARBA00001974"/>
    </source>
</evidence>
<dbReference type="InterPro" id="IPR006091">
    <property type="entry name" value="Acyl-CoA_Oxase/DH_mid-dom"/>
</dbReference>
<reference evidence="9" key="1">
    <citation type="submission" date="2020-05" db="EMBL/GenBank/DDBJ databases">
        <authorList>
            <person name="Chiriac C."/>
            <person name="Salcher M."/>
            <person name="Ghai R."/>
            <person name="Kavagutti S V."/>
        </authorList>
    </citation>
    <scope>NUCLEOTIDE SEQUENCE</scope>
</reference>
<organism evidence="9">
    <name type="scientific">freshwater metagenome</name>
    <dbReference type="NCBI Taxonomy" id="449393"/>
    <lineage>
        <taxon>unclassified sequences</taxon>
        <taxon>metagenomes</taxon>
        <taxon>ecological metagenomes</taxon>
    </lineage>
</organism>
<keyword evidence="5" id="KW-0560">Oxidoreductase</keyword>
<dbReference type="SUPFAM" id="SSF47203">
    <property type="entry name" value="Acyl-CoA dehydrogenase C-terminal domain-like"/>
    <property type="match status" value="1"/>
</dbReference>
<evidence type="ECO:0000256" key="2">
    <source>
        <dbReference type="ARBA" id="ARBA00009347"/>
    </source>
</evidence>
<dbReference type="InterPro" id="IPR037069">
    <property type="entry name" value="AcylCoA_DH/ox_N_sf"/>
</dbReference>
<dbReference type="InterPro" id="IPR009075">
    <property type="entry name" value="AcylCo_DH/oxidase_C"/>
</dbReference>
<evidence type="ECO:0000313" key="9">
    <source>
        <dbReference type="EMBL" id="CAB4727350.1"/>
    </source>
</evidence>
<evidence type="ECO:0000259" key="6">
    <source>
        <dbReference type="Pfam" id="PF00441"/>
    </source>
</evidence>
<evidence type="ECO:0000256" key="3">
    <source>
        <dbReference type="ARBA" id="ARBA00022630"/>
    </source>
</evidence>
<dbReference type="Gene3D" id="2.40.110.10">
    <property type="entry name" value="Butyryl-CoA Dehydrogenase, subunit A, domain 2"/>
    <property type="match status" value="1"/>
</dbReference>
<dbReference type="GO" id="GO:0003995">
    <property type="term" value="F:acyl-CoA dehydrogenase activity"/>
    <property type="evidence" value="ECO:0007669"/>
    <property type="project" value="InterPro"/>
</dbReference>
<dbReference type="PROSITE" id="PS00073">
    <property type="entry name" value="ACYL_COA_DH_2"/>
    <property type="match status" value="1"/>
</dbReference>
<protein>
    <submittedName>
        <fullName evidence="9">Unannotated protein</fullName>
    </submittedName>
</protein>
<dbReference type="Pfam" id="PF00441">
    <property type="entry name" value="Acyl-CoA_dh_1"/>
    <property type="match status" value="1"/>
</dbReference>
<name>A0A6J6RX77_9ZZZZ</name>
<sequence length="383" mass="42137">MLKFTDEHDSFRAMVRDVVQNEIDPHADEWEQAGMFPAHRLFKKFGSLGLLGLEYSEDVGGAAADHSYTMIFGEEIGRAASLGVAMALSVQTDMATPSLHQFGTTELKEKFLVGAITGDQVAAVGISEADAGSDVAGLRTRAVIDGDEWVINGSKMWITNGAQADWICLLCRTSDEGGFRGMSQIIVPTDSEGFSVSRTLDKLGMRASDTAELSFTDVRVPVEYAIGEIGRGFQQQMSQFQNERMIASYQMVGAIEHALNRTVAYLKEREAFGAPLLANQSLQYELADLASELDMMRHHNWAAVAAYMDGQDITRHATVAKLRSARLARRMADLAVQYHGGMGYVEENWPARFYRDTRLWSIGGGADEVMLRTLARMNGIIGD</sequence>
<dbReference type="Pfam" id="PF02771">
    <property type="entry name" value="Acyl-CoA_dh_N"/>
    <property type="match status" value="1"/>
</dbReference>
<dbReference type="GO" id="GO:0050660">
    <property type="term" value="F:flavin adenine dinucleotide binding"/>
    <property type="evidence" value="ECO:0007669"/>
    <property type="project" value="InterPro"/>
</dbReference>